<reference evidence="1" key="1">
    <citation type="submission" date="2020-11" db="EMBL/GenBank/DDBJ databases">
        <authorList>
            <person name="Whiteford S."/>
        </authorList>
    </citation>
    <scope>NUCLEOTIDE SEQUENCE</scope>
</reference>
<organism evidence="1 2">
    <name type="scientific">Plutella xylostella</name>
    <name type="common">Diamondback moth</name>
    <name type="synonym">Plutella maculipennis</name>
    <dbReference type="NCBI Taxonomy" id="51655"/>
    <lineage>
        <taxon>Eukaryota</taxon>
        <taxon>Metazoa</taxon>
        <taxon>Ecdysozoa</taxon>
        <taxon>Arthropoda</taxon>
        <taxon>Hexapoda</taxon>
        <taxon>Insecta</taxon>
        <taxon>Pterygota</taxon>
        <taxon>Neoptera</taxon>
        <taxon>Endopterygota</taxon>
        <taxon>Lepidoptera</taxon>
        <taxon>Glossata</taxon>
        <taxon>Ditrysia</taxon>
        <taxon>Yponomeutoidea</taxon>
        <taxon>Plutellidae</taxon>
        <taxon>Plutella</taxon>
    </lineage>
</organism>
<evidence type="ECO:0000313" key="2">
    <source>
        <dbReference type="Proteomes" id="UP000653454"/>
    </source>
</evidence>
<comment type="caution">
    <text evidence="1">The sequence shown here is derived from an EMBL/GenBank/DDBJ whole genome shotgun (WGS) entry which is preliminary data.</text>
</comment>
<evidence type="ECO:0000313" key="1">
    <source>
        <dbReference type="EMBL" id="CAG9137665.1"/>
    </source>
</evidence>
<accession>A0A8S4G9C0</accession>
<dbReference type="EMBL" id="CAJHNJ030000382">
    <property type="protein sequence ID" value="CAG9137665.1"/>
    <property type="molecule type" value="Genomic_DNA"/>
</dbReference>
<proteinExistence type="predicted"/>
<name>A0A8S4G9C0_PLUXY</name>
<sequence length="69" mass="7900">MAEGIAVPGRWIHGNSCWLLRQGKLTEFSYARSYIYRGTRKGLYMYGRGPLPRTAGPPCGHRASHWDYQ</sequence>
<dbReference type="Proteomes" id="UP000653454">
    <property type="component" value="Unassembled WGS sequence"/>
</dbReference>
<dbReference type="AlphaFoldDB" id="A0A8S4G9C0"/>
<protein>
    <submittedName>
        <fullName evidence="1">(diamondback moth) hypothetical protein</fullName>
    </submittedName>
</protein>
<gene>
    <name evidence="1" type="ORF">PLXY2_LOCUS15920</name>
</gene>
<keyword evidence="2" id="KW-1185">Reference proteome</keyword>